<evidence type="ECO:0000313" key="14">
    <source>
        <dbReference type="Proteomes" id="UP001177597"/>
    </source>
</evidence>
<dbReference type="GO" id="GO:0005524">
    <property type="term" value="F:ATP binding"/>
    <property type="evidence" value="ECO:0007669"/>
    <property type="project" value="UniProtKB-UniRule"/>
</dbReference>
<feature type="domain" description="Aminoglycoside phosphotransferase" evidence="12">
    <location>
        <begin position="35"/>
        <end position="254"/>
    </location>
</feature>
<dbReference type="SUPFAM" id="SSF56112">
    <property type="entry name" value="Protein kinase-like (PK-like)"/>
    <property type="match status" value="1"/>
</dbReference>
<dbReference type="GO" id="GO:0005737">
    <property type="term" value="C:cytoplasm"/>
    <property type="evidence" value="ECO:0007669"/>
    <property type="project" value="UniProtKB-SubCell"/>
</dbReference>
<keyword evidence="2 11" id="KW-0723">Serine/threonine-protein kinase</keyword>
<keyword evidence="7 11" id="KW-0418">Kinase</keyword>
<dbReference type="AlphaFoldDB" id="A0AA95GFT1"/>
<evidence type="ECO:0000256" key="8">
    <source>
        <dbReference type="ARBA" id="ARBA00022840"/>
    </source>
</evidence>
<dbReference type="NCBIfam" id="NF008738">
    <property type="entry name" value="PRK11768.1"/>
    <property type="match status" value="1"/>
</dbReference>
<dbReference type="GO" id="GO:0000287">
    <property type="term" value="F:magnesium ion binding"/>
    <property type="evidence" value="ECO:0007669"/>
    <property type="project" value="UniProtKB-UniRule"/>
</dbReference>
<keyword evidence="8 11" id="KW-0067">ATP-binding</keyword>
<feature type="binding site" evidence="11">
    <location>
        <position position="218"/>
    </location>
    <ligand>
        <name>Mg(2+)</name>
        <dbReference type="ChEBI" id="CHEBI:18420"/>
    </ligand>
</feature>
<comment type="catalytic activity">
    <reaction evidence="11">
        <text>L-seryl-[protein] + ATP = O-phospho-L-seryl-[protein] + ADP + H(+)</text>
        <dbReference type="Rhea" id="RHEA:17989"/>
        <dbReference type="Rhea" id="RHEA-COMP:9863"/>
        <dbReference type="Rhea" id="RHEA-COMP:11604"/>
        <dbReference type="ChEBI" id="CHEBI:15378"/>
        <dbReference type="ChEBI" id="CHEBI:29999"/>
        <dbReference type="ChEBI" id="CHEBI:30616"/>
        <dbReference type="ChEBI" id="CHEBI:83421"/>
        <dbReference type="ChEBI" id="CHEBI:456216"/>
        <dbReference type="EC" id="2.7.11.1"/>
    </reaction>
</comment>
<keyword evidence="5 11" id="KW-0479">Metal-binding</keyword>
<organism evidence="13 14">
    <name type="scientific">Arsenophonus nasoniae</name>
    <name type="common">son-killer infecting Nasonia vitripennis</name>
    <dbReference type="NCBI Taxonomy" id="638"/>
    <lineage>
        <taxon>Bacteria</taxon>
        <taxon>Pseudomonadati</taxon>
        <taxon>Pseudomonadota</taxon>
        <taxon>Gammaproteobacteria</taxon>
        <taxon>Enterobacterales</taxon>
        <taxon>Morganellaceae</taxon>
        <taxon>Arsenophonus</taxon>
    </lineage>
</organism>
<feature type="site" description="ATP" evidence="11">
    <location>
        <position position="37"/>
    </location>
</feature>
<feature type="active site" evidence="11">
    <location>
        <position position="218"/>
    </location>
</feature>
<dbReference type="Gene3D" id="1.20.1270.170">
    <property type="match status" value="1"/>
</dbReference>
<dbReference type="EC" id="2.7.11.1" evidence="11"/>
<keyword evidence="1 11" id="KW-0963">Cytoplasm</keyword>
<name>A0AA95GFT1_9GAMM</name>
<keyword evidence="6 11" id="KW-0547">Nucleotide-binding</keyword>
<dbReference type="HAMAP" id="MF_01497">
    <property type="entry name" value="SrkA_kinase"/>
    <property type="match status" value="1"/>
</dbReference>
<evidence type="ECO:0000256" key="10">
    <source>
        <dbReference type="ARBA" id="ARBA00023016"/>
    </source>
</evidence>
<keyword evidence="9 11" id="KW-0460">Magnesium</keyword>
<comment type="catalytic activity">
    <reaction evidence="11">
        <text>L-threonyl-[protein] + ATP = O-phospho-L-threonyl-[protein] + ADP + H(+)</text>
        <dbReference type="Rhea" id="RHEA:46608"/>
        <dbReference type="Rhea" id="RHEA-COMP:11060"/>
        <dbReference type="Rhea" id="RHEA-COMP:11605"/>
        <dbReference type="ChEBI" id="CHEBI:15378"/>
        <dbReference type="ChEBI" id="CHEBI:30013"/>
        <dbReference type="ChEBI" id="CHEBI:30616"/>
        <dbReference type="ChEBI" id="CHEBI:61977"/>
        <dbReference type="ChEBI" id="CHEBI:456216"/>
        <dbReference type="EC" id="2.7.11.1"/>
    </reaction>
</comment>
<comment type="subcellular location">
    <subcellularLocation>
        <location evidence="11">Cytoplasm</location>
    </subcellularLocation>
</comment>
<comment type="similarity">
    <text evidence="11">Belongs to the SrkA/RdoA protein kinase family.</text>
</comment>
<gene>
    <name evidence="11" type="primary">srkA</name>
    <name evidence="13" type="ORF">QE207_02655</name>
</gene>
<keyword evidence="10 11" id="KW-0346">Stress response</keyword>
<evidence type="ECO:0000256" key="7">
    <source>
        <dbReference type="ARBA" id="ARBA00022777"/>
    </source>
</evidence>
<sequence>MTQQSAFHFKTITPDLILDALIEVGLYPDSGIIELNSYENRVYQFVDEQRKRYVVKFYRPARWSRTQIQEEHDFMLSLHEAGLSVIAPLFFAGQTVLEYRDFLYAIFPVVGGRQYEADNLLQLEEVGRLIGRIHQIGYQHNFTSRPTIGIDEYLITPRNILANTSLLSTDLKPSFLLVVDKLIIEVKKRWSQQYRCLRLQGDCHPGNILWRDGPFIVDFDDARNGPAIQDLWMLLNGERREQRIQLEILLEGYTEYTHFDNEQLSLIEPLRAMRMVHYLSWIVRRWEDPAFPRAFPWMIEYDFWHKQQLLFSEQINALNEQPLQPGLAY</sequence>
<dbReference type="GO" id="GO:0004674">
    <property type="term" value="F:protein serine/threonine kinase activity"/>
    <property type="evidence" value="ECO:0007669"/>
    <property type="project" value="UniProtKB-UniRule"/>
</dbReference>
<evidence type="ECO:0000256" key="3">
    <source>
        <dbReference type="ARBA" id="ARBA00022553"/>
    </source>
</evidence>
<dbReference type="Proteomes" id="UP001177597">
    <property type="component" value="Chromosome"/>
</dbReference>
<evidence type="ECO:0000256" key="2">
    <source>
        <dbReference type="ARBA" id="ARBA00022527"/>
    </source>
</evidence>
<dbReference type="InterPro" id="IPR002575">
    <property type="entry name" value="Aminoglycoside_PTrfase"/>
</dbReference>
<feature type="active site" description="Proton acceptor" evidence="11">
    <location>
        <position position="202"/>
    </location>
</feature>
<evidence type="ECO:0000313" key="13">
    <source>
        <dbReference type="EMBL" id="WGL95545.1"/>
    </source>
</evidence>
<dbReference type="PANTHER" id="PTHR39573:SF1">
    <property type="entry name" value="STRESS RESPONSE KINASE A"/>
    <property type="match status" value="1"/>
</dbReference>
<evidence type="ECO:0000259" key="12">
    <source>
        <dbReference type="Pfam" id="PF01636"/>
    </source>
</evidence>
<evidence type="ECO:0000256" key="11">
    <source>
        <dbReference type="HAMAP-Rule" id="MF_01497"/>
    </source>
</evidence>
<keyword evidence="4 11" id="KW-0808">Transferase</keyword>
<comment type="subunit">
    <text evidence="11">Monomer.</text>
</comment>
<dbReference type="PANTHER" id="PTHR39573">
    <property type="entry name" value="STRESS RESPONSE KINASE A"/>
    <property type="match status" value="1"/>
</dbReference>
<keyword evidence="3 11" id="KW-0597">Phosphoprotein</keyword>
<protein>
    <recommendedName>
        <fullName evidence="11">Stress response kinase A</fullName>
        <ecNumber evidence="11">2.7.11.1</ecNumber>
    </recommendedName>
    <alternativeName>
        <fullName evidence="11">Serine/threonine-protein kinase SrkA</fullName>
    </alternativeName>
</protein>
<feature type="binding site" evidence="11">
    <location>
        <position position="207"/>
    </location>
    <ligand>
        <name>Mg(2+)</name>
        <dbReference type="ChEBI" id="CHEBI:18420"/>
    </ligand>
</feature>
<evidence type="ECO:0000256" key="1">
    <source>
        <dbReference type="ARBA" id="ARBA00022490"/>
    </source>
</evidence>
<evidence type="ECO:0000256" key="9">
    <source>
        <dbReference type="ARBA" id="ARBA00022842"/>
    </source>
</evidence>
<reference evidence="13" key="1">
    <citation type="submission" date="2023-04" db="EMBL/GenBank/DDBJ databases">
        <title>Genome dynamics across the evolutionary transition to endosymbiosis.</title>
        <authorList>
            <person name="Siozios S."/>
            <person name="Nadal-Jimenez P."/>
            <person name="Azagi T."/>
            <person name="Sprong H."/>
            <person name="Frost C.L."/>
            <person name="Parratt S.R."/>
            <person name="Taylor G."/>
            <person name="Brettell L."/>
            <person name="Lew K.C."/>
            <person name="Croft L."/>
            <person name="King K.C."/>
            <person name="Brockhurst M.A."/>
            <person name="Hypsa V."/>
            <person name="Novakova E."/>
            <person name="Darby A.C."/>
            <person name="Hurst G.D.D."/>
        </authorList>
    </citation>
    <scope>NUCLEOTIDE SEQUENCE</scope>
    <source>
        <strain evidence="13">AIh</strain>
    </source>
</reference>
<comment type="cofactor">
    <cofactor evidence="11">
        <name>Mg(2+)</name>
        <dbReference type="ChEBI" id="CHEBI:18420"/>
    </cofactor>
</comment>
<dbReference type="InterPro" id="IPR011009">
    <property type="entry name" value="Kinase-like_dom_sf"/>
</dbReference>
<dbReference type="RefSeq" id="WP_280629446.1">
    <property type="nucleotide sequence ID" value="NZ_CP123498.1"/>
</dbReference>
<dbReference type="Pfam" id="PF01636">
    <property type="entry name" value="APH"/>
    <property type="match status" value="1"/>
</dbReference>
<dbReference type="Gene3D" id="1.10.510.10">
    <property type="entry name" value="Transferase(Phosphotransferase) domain 1"/>
    <property type="match status" value="1"/>
</dbReference>
<dbReference type="Gene3D" id="3.30.200.70">
    <property type="match status" value="1"/>
</dbReference>
<evidence type="ECO:0000256" key="5">
    <source>
        <dbReference type="ARBA" id="ARBA00022723"/>
    </source>
</evidence>
<evidence type="ECO:0000256" key="4">
    <source>
        <dbReference type="ARBA" id="ARBA00022679"/>
    </source>
</evidence>
<evidence type="ECO:0000256" key="6">
    <source>
        <dbReference type="ARBA" id="ARBA00022741"/>
    </source>
</evidence>
<comment type="function">
    <text evidence="11">A protein kinase that phosphorylates Ser and Thr residues. Probably acts to suppress the effects of stress linked to accumulation of reactive oxygen species. Probably involved in the extracytoplasmic stress response.</text>
</comment>
<accession>A0AA95GFT1</accession>
<dbReference type="EMBL" id="CP123498">
    <property type="protein sequence ID" value="WGL95545.1"/>
    <property type="molecule type" value="Genomic_DNA"/>
</dbReference>
<dbReference type="InterPro" id="IPR032882">
    <property type="entry name" value="SrkA/RdoA"/>
</dbReference>
<proteinExistence type="inferred from homology"/>